<dbReference type="InterPro" id="IPR014161">
    <property type="entry name" value="Tol-Pal_TolA"/>
</dbReference>
<feature type="compositionally biased region" description="Polar residues" evidence="1">
    <location>
        <begin position="72"/>
        <end position="85"/>
    </location>
</feature>
<accession>A0ABW1VNR1</accession>
<protein>
    <submittedName>
        <fullName evidence="2">Cell envelope integrity protein TolA</fullName>
    </submittedName>
</protein>
<evidence type="ECO:0000313" key="2">
    <source>
        <dbReference type="EMBL" id="MFC6362171.1"/>
    </source>
</evidence>
<dbReference type="RefSeq" id="WP_385959305.1">
    <property type="nucleotide sequence ID" value="NZ_JBHSUC010000008.1"/>
</dbReference>
<proteinExistence type="predicted"/>
<dbReference type="NCBIfam" id="NF007065">
    <property type="entry name" value="PRK09510.1"/>
    <property type="match status" value="1"/>
</dbReference>
<gene>
    <name evidence="2" type="primary">tolA</name>
    <name evidence="2" type="ORF">ACFP73_08680</name>
</gene>
<dbReference type="SUPFAM" id="SSF74653">
    <property type="entry name" value="TolA/TonB C-terminal domain"/>
    <property type="match status" value="1"/>
</dbReference>
<sequence length="176" mass="17729">KAEAEAKAKAVAEAKQKAEAEAKAKAAAEAKQKAEAEAKAKAAAAARQSSEVDNLLGGLASGKNAPKAGKNAGTSAAGQGTQKKSGASGAAIESYIGQVQGAIQSKFYDSDNYTGQTCNVRIKLMPDGTLISAVSAGGDTALCQAAITAAKLARIPKPPSQDVWQAVKDATLVFKP</sequence>
<dbReference type="Gene3D" id="3.30.1150.10">
    <property type="match status" value="1"/>
</dbReference>
<reference evidence="3" key="1">
    <citation type="journal article" date="2019" name="Int. J. Syst. Evol. Microbiol.">
        <title>The Global Catalogue of Microorganisms (GCM) 10K type strain sequencing project: providing services to taxonomists for standard genome sequencing and annotation.</title>
        <authorList>
            <consortium name="The Broad Institute Genomics Platform"/>
            <consortium name="The Broad Institute Genome Sequencing Center for Infectious Disease"/>
            <person name="Wu L."/>
            <person name="Ma J."/>
        </authorList>
    </citation>
    <scope>NUCLEOTIDE SEQUENCE [LARGE SCALE GENOMIC DNA]</scope>
    <source>
        <strain evidence="3">CGMCC 4.1530</strain>
    </source>
</reference>
<organism evidence="2 3">
    <name type="scientific">Tatumella punctata</name>
    <dbReference type="NCBI Taxonomy" id="399969"/>
    <lineage>
        <taxon>Bacteria</taxon>
        <taxon>Pseudomonadati</taxon>
        <taxon>Pseudomonadota</taxon>
        <taxon>Gammaproteobacteria</taxon>
        <taxon>Enterobacterales</taxon>
        <taxon>Erwiniaceae</taxon>
        <taxon>Tatumella</taxon>
    </lineage>
</organism>
<comment type="caution">
    <text evidence="2">The sequence shown here is derived from an EMBL/GenBank/DDBJ whole genome shotgun (WGS) entry which is preliminary data.</text>
</comment>
<dbReference type="EMBL" id="JBHSUC010000008">
    <property type="protein sequence ID" value="MFC6362171.1"/>
    <property type="molecule type" value="Genomic_DNA"/>
</dbReference>
<feature type="region of interest" description="Disordered" evidence="1">
    <location>
        <begin position="1"/>
        <end position="85"/>
    </location>
</feature>
<feature type="compositionally biased region" description="Basic and acidic residues" evidence="1">
    <location>
        <begin position="1"/>
        <end position="40"/>
    </location>
</feature>
<feature type="non-terminal residue" evidence="2">
    <location>
        <position position="1"/>
    </location>
</feature>
<dbReference type="Proteomes" id="UP001596215">
    <property type="component" value="Unassembled WGS sequence"/>
</dbReference>
<evidence type="ECO:0000313" key="3">
    <source>
        <dbReference type="Proteomes" id="UP001596215"/>
    </source>
</evidence>
<name>A0ABW1VNR1_9GAMM</name>
<dbReference type="Pfam" id="PF06519">
    <property type="entry name" value="TolA"/>
    <property type="match status" value="1"/>
</dbReference>
<keyword evidence="3" id="KW-1185">Reference proteome</keyword>
<dbReference type="NCBIfam" id="TIGR02794">
    <property type="entry name" value="tolA_full"/>
    <property type="match status" value="1"/>
</dbReference>
<evidence type="ECO:0000256" key="1">
    <source>
        <dbReference type="SAM" id="MobiDB-lite"/>
    </source>
</evidence>